<dbReference type="InterPro" id="IPR012337">
    <property type="entry name" value="RNaseH-like_sf"/>
</dbReference>
<dbReference type="AlphaFoldDB" id="A0A4Y2RNN3"/>
<reference evidence="2 3" key="1">
    <citation type="journal article" date="2019" name="Sci. Rep.">
        <title>Orb-weaving spider Araneus ventricosus genome elucidates the spidroin gene catalogue.</title>
        <authorList>
            <person name="Kono N."/>
            <person name="Nakamura H."/>
            <person name="Ohtoshi R."/>
            <person name="Moran D.A.P."/>
            <person name="Shinohara A."/>
            <person name="Yoshida Y."/>
            <person name="Fujiwara M."/>
            <person name="Mori M."/>
            <person name="Tomita M."/>
            <person name="Arakawa K."/>
        </authorList>
    </citation>
    <scope>NUCLEOTIDE SEQUENCE [LARGE SCALE GENOMIC DNA]</scope>
</reference>
<organism evidence="2 3">
    <name type="scientific">Araneus ventricosus</name>
    <name type="common">Orbweaver spider</name>
    <name type="synonym">Epeira ventricosa</name>
    <dbReference type="NCBI Taxonomy" id="182803"/>
    <lineage>
        <taxon>Eukaryota</taxon>
        <taxon>Metazoa</taxon>
        <taxon>Ecdysozoa</taxon>
        <taxon>Arthropoda</taxon>
        <taxon>Chelicerata</taxon>
        <taxon>Arachnida</taxon>
        <taxon>Araneae</taxon>
        <taxon>Araneomorphae</taxon>
        <taxon>Entelegynae</taxon>
        <taxon>Araneoidea</taxon>
        <taxon>Araneidae</taxon>
        <taxon>Araneus</taxon>
    </lineage>
</organism>
<name>A0A4Y2RNN3_ARAVE</name>
<dbReference type="Proteomes" id="UP000499080">
    <property type="component" value="Unassembled WGS sequence"/>
</dbReference>
<comment type="caution">
    <text evidence="2">The sequence shown here is derived from an EMBL/GenBank/DDBJ whole genome shotgun (WGS) entry which is preliminary data.</text>
</comment>
<dbReference type="Gene3D" id="3.30.420.10">
    <property type="entry name" value="Ribonuclease H-like superfamily/Ribonuclease H"/>
    <property type="match status" value="1"/>
</dbReference>
<evidence type="ECO:0000259" key="1">
    <source>
        <dbReference type="PROSITE" id="PS50879"/>
    </source>
</evidence>
<evidence type="ECO:0000313" key="3">
    <source>
        <dbReference type="Proteomes" id="UP000499080"/>
    </source>
</evidence>
<dbReference type="GO" id="GO:0004523">
    <property type="term" value="F:RNA-DNA hybrid ribonuclease activity"/>
    <property type="evidence" value="ECO:0007669"/>
    <property type="project" value="InterPro"/>
</dbReference>
<dbReference type="EMBL" id="BGPR01017667">
    <property type="protein sequence ID" value="GBN76869.1"/>
    <property type="molecule type" value="Genomic_DNA"/>
</dbReference>
<dbReference type="SUPFAM" id="SSF53098">
    <property type="entry name" value="Ribonuclease H-like"/>
    <property type="match status" value="1"/>
</dbReference>
<gene>
    <name evidence="2" type="ORF">AVEN_233757_1</name>
</gene>
<proteinExistence type="predicted"/>
<sequence length="369" mass="42351">MKKIPKKYLSTAETLAFFEELLSDDDSEASDPSENDDNFICKNDTVIVSEEVPTAALEICDDEVSRIGEEGKVIWTKKLFDLDIRSIRRYALSMDEISPFKVFLCFFNTELSRTNRFPNELVYPTTVNEMLCFSGVNLYMGIKKSPSFKDYCSTSPLLQDSYISKCMFGRGWGTDHCRRVFQVSDMLYSKASSADQEEELISASASRDCKSLSIRLNDDSSVFMAETYAIKCSFMEAQRLNNLTLPIHIFTDAMPVLKSLEAVNDRFQLIRDIKTILQNLNCSFHWIKVHVGTYGTERADFLAKEATRKEDVDVSLGTPKSLINLKIRNQISKLWQLRWEHSQQSRFTFGLFPTTDSRRCFGDFFINQS</sequence>
<dbReference type="CDD" id="cd09276">
    <property type="entry name" value="Rnase_HI_RT_non_LTR"/>
    <property type="match status" value="1"/>
</dbReference>
<dbReference type="InterPro" id="IPR036397">
    <property type="entry name" value="RNaseH_sf"/>
</dbReference>
<evidence type="ECO:0000313" key="2">
    <source>
        <dbReference type="EMBL" id="GBN76869.1"/>
    </source>
</evidence>
<dbReference type="GO" id="GO:0003676">
    <property type="term" value="F:nucleic acid binding"/>
    <property type="evidence" value="ECO:0007669"/>
    <property type="project" value="InterPro"/>
</dbReference>
<dbReference type="PROSITE" id="PS50879">
    <property type="entry name" value="RNASE_H_1"/>
    <property type="match status" value="1"/>
</dbReference>
<protein>
    <recommendedName>
        <fullName evidence="1">RNase H type-1 domain-containing protein</fullName>
    </recommendedName>
</protein>
<accession>A0A4Y2RNN3</accession>
<feature type="domain" description="RNase H type-1" evidence="1">
    <location>
        <begin position="181"/>
        <end position="308"/>
    </location>
</feature>
<dbReference type="OrthoDB" id="411823at2759"/>
<dbReference type="InterPro" id="IPR002156">
    <property type="entry name" value="RNaseH_domain"/>
</dbReference>
<keyword evidence="3" id="KW-1185">Reference proteome</keyword>